<feature type="domain" description="PhnB-like" evidence="1">
    <location>
        <begin position="3"/>
        <end position="132"/>
    </location>
</feature>
<evidence type="ECO:0000313" key="3">
    <source>
        <dbReference type="Proteomes" id="UP001267290"/>
    </source>
</evidence>
<accession>A0ABU1NQ25</accession>
<name>A0ABU1NQ25_9BACL</name>
<gene>
    <name evidence="2" type="ORF">J2736_000764</name>
</gene>
<dbReference type="Pfam" id="PF06983">
    <property type="entry name" value="3-dmu-9_3-mt"/>
    <property type="match status" value="1"/>
</dbReference>
<dbReference type="InterPro" id="IPR029068">
    <property type="entry name" value="Glyas_Bleomycin-R_OHBP_Dase"/>
</dbReference>
<comment type="caution">
    <text evidence="2">The sequence shown here is derived from an EMBL/GenBank/DDBJ whole genome shotgun (WGS) entry which is preliminary data.</text>
</comment>
<dbReference type="PANTHER" id="PTHR33990:SF1">
    <property type="entry name" value="PROTEIN YJDN"/>
    <property type="match status" value="1"/>
</dbReference>
<reference evidence="2 3" key="1">
    <citation type="submission" date="2023-07" db="EMBL/GenBank/DDBJ databases">
        <title>Sorghum-associated microbial communities from plants grown in Nebraska, USA.</title>
        <authorList>
            <person name="Schachtman D."/>
        </authorList>
    </citation>
    <scope>NUCLEOTIDE SEQUENCE [LARGE SCALE GENOMIC DNA]</scope>
    <source>
        <strain evidence="2 3">CC258</strain>
    </source>
</reference>
<dbReference type="RefSeq" id="WP_310223683.1">
    <property type="nucleotide sequence ID" value="NZ_JAVDSB010000001.1"/>
</dbReference>
<dbReference type="Proteomes" id="UP001267290">
    <property type="component" value="Unassembled WGS sequence"/>
</dbReference>
<dbReference type="PANTHER" id="PTHR33990">
    <property type="entry name" value="PROTEIN YJDN-RELATED"/>
    <property type="match status" value="1"/>
</dbReference>
<evidence type="ECO:0000313" key="2">
    <source>
        <dbReference type="EMBL" id="MDR6549581.1"/>
    </source>
</evidence>
<dbReference type="EMBL" id="JAVDSB010000001">
    <property type="protein sequence ID" value="MDR6549581.1"/>
    <property type="molecule type" value="Genomic_DNA"/>
</dbReference>
<protein>
    <submittedName>
        <fullName evidence="2">PhnB protein</fullName>
    </submittedName>
</protein>
<dbReference type="Gene3D" id="3.10.180.10">
    <property type="entry name" value="2,3-Dihydroxybiphenyl 1,2-Dioxygenase, domain 1"/>
    <property type="match status" value="1"/>
</dbReference>
<dbReference type="CDD" id="cd06588">
    <property type="entry name" value="PhnB_like"/>
    <property type="match status" value="1"/>
</dbReference>
<organism evidence="2 3">
    <name type="scientific">Paenibacillus qinlingensis</name>
    <dbReference type="NCBI Taxonomy" id="1837343"/>
    <lineage>
        <taxon>Bacteria</taxon>
        <taxon>Bacillati</taxon>
        <taxon>Bacillota</taxon>
        <taxon>Bacilli</taxon>
        <taxon>Bacillales</taxon>
        <taxon>Paenibacillaceae</taxon>
        <taxon>Paenibacillus</taxon>
    </lineage>
</organism>
<dbReference type="InterPro" id="IPR028973">
    <property type="entry name" value="PhnB-like"/>
</dbReference>
<proteinExistence type="predicted"/>
<keyword evidence="3" id="KW-1185">Reference proteome</keyword>
<dbReference type="SUPFAM" id="SSF54593">
    <property type="entry name" value="Glyoxalase/Bleomycin resistance protein/Dihydroxybiphenyl dioxygenase"/>
    <property type="match status" value="1"/>
</dbReference>
<evidence type="ECO:0000259" key="1">
    <source>
        <dbReference type="Pfam" id="PF06983"/>
    </source>
</evidence>
<sequence length="141" mass="15879">MSINAYLNFPGNTREVVNFYADAFNLPSPKMITFGDMPQNPDYPLPEEAKNGVMHTRLDINGSPLMFSDTFPGMPYVVGNNISLSYVSPNEEELTNVFHKLKVGGKVVMELQATDWSKLYGQIEDKFGILWQFNLDSGESF</sequence>